<accession>A0A068QQU4</accession>
<proteinExistence type="predicted"/>
<feature type="compositionally biased region" description="Basic residues" evidence="1">
    <location>
        <begin position="1"/>
        <end position="18"/>
    </location>
</feature>
<dbReference type="EMBL" id="FO704550">
    <property type="protein sequence ID" value="CDG17328.1"/>
    <property type="molecule type" value="Genomic_DNA"/>
</dbReference>
<reference evidence="2 3" key="1">
    <citation type="submission" date="2013-07" db="EMBL/GenBank/DDBJ databases">
        <authorList>
            <person name="Genoscope - CEA"/>
        </authorList>
    </citation>
    <scope>NUCLEOTIDE SEQUENCE [LARGE SCALE GENOMIC DNA]</scope>
    <source>
        <strain evidence="3">FRM16 / DSM 17909</strain>
    </source>
</reference>
<evidence type="ECO:0000313" key="2">
    <source>
        <dbReference type="EMBL" id="CDG17328.1"/>
    </source>
</evidence>
<dbReference type="HOGENOM" id="CLU_2775062_0_0_6"/>
<organism evidence="2 3">
    <name type="scientific">Xenorhabdus doucetiae</name>
    <dbReference type="NCBI Taxonomy" id="351671"/>
    <lineage>
        <taxon>Bacteria</taxon>
        <taxon>Pseudomonadati</taxon>
        <taxon>Pseudomonadota</taxon>
        <taxon>Gammaproteobacteria</taxon>
        <taxon>Enterobacterales</taxon>
        <taxon>Morganellaceae</taxon>
        <taxon>Xenorhabdus</taxon>
    </lineage>
</organism>
<evidence type="ECO:0000256" key="1">
    <source>
        <dbReference type="SAM" id="MobiDB-lite"/>
    </source>
</evidence>
<gene>
    <name evidence="2" type="ORF">XDD1_1629</name>
</gene>
<dbReference type="KEGG" id="xdo:XDD1_1629"/>
<feature type="region of interest" description="Disordered" evidence="1">
    <location>
        <begin position="1"/>
        <end position="20"/>
    </location>
</feature>
<protein>
    <submittedName>
        <fullName evidence="2">Uncharacterized protein</fullName>
    </submittedName>
</protein>
<dbReference type="AlphaFoldDB" id="A0A068QQU4"/>
<sequence>MPRIGKTRWKGGKRKAGKSHIPNRVDISQRPAIADKRARVGDFEGDTICSQNAYLVTLVDRKSLATRGA</sequence>
<evidence type="ECO:0000313" key="3">
    <source>
        <dbReference type="Proteomes" id="UP000032721"/>
    </source>
</evidence>
<name>A0A068QQU4_9GAMM</name>
<dbReference type="Proteomes" id="UP000032721">
    <property type="component" value="Chromosome"/>
</dbReference>